<dbReference type="Proteomes" id="UP000054248">
    <property type="component" value="Unassembled WGS sequence"/>
</dbReference>
<feature type="binding site" description="axial binding residue" evidence="9">
    <location>
        <position position="443"/>
    </location>
    <ligand>
        <name>heme</name>
        <dbReference type="ChEBI" id="CHEBI:30413"/>
    </ligand>
    <ligandPart>
        <name>Fe</name>
        <dbReference type="ChEBI" id="CHEBI:18248"/>
    </ligandPart>
</feature>
<dbReference type="PANTHER" id="PTHR46300">
    <property type="entry name" value="P450, PUTATIVE (EUROFUNG)-RELATED-RELATED"/>
    <property type="match status" value="1"/>
</dbReference>
<feature type="signal peptide" evidence="11">
    <location>
        <begin position="1"/>
        <end position="31"/>
    </location>
</feature>
<evidence type="ECO:0000256" key="2">
    <source>
        <dbReference type="ARBA" id="ARBA00005179"/>
    </source>
</evidence>
<proteinExistence type="inferred from homology"/>
<dbReference type="InterPro" id="IPR017972">
    <property type="entry name" value="Cyt_P450_CS"/>
</dbReference>
<evidence type="ECO:0000256" key="9">
    <source>
        <dbReference type="PIRSR" id="PIRSR602401-1"/>
    </source>
</evidence>
<evidence type="ECO:0000313" key="12">
    <source>
        <dbReference type="EMBL" id="KIO33176.1"/>
    </source>
</evidence>
<keyword evidence="5 9" id="KW-0479">Metal-binding</keyword>
<dbReference type="GO" id="GO:0004497">
    <property type="term" value="F:monooxygenase activity"/>
    <property type="evidence" value="ECO:0007669"/>
    <property type="project" value="UniProtKB-KW"/>
</dbReference>
<dbReference type="InterPro" id="IPR001128">
    <property type="entry name" value="Cyt_P450"/>
</dbReference>
<evidence type="ECO:0000256" key="3">
    <source>
        <dbReference type="ARBA" id="ARBA00010617"/>
    </source>
</evidence>
<comment type="similarity">
    <text evidence="3 10">Belongs to the cytochrome P450 family.</text>
</comment>
<dbReference type="PANTHER" id="PTHR46300:SF7">
    <property type="entry name" value="P450, PUTATIVE (EUROFUNG)-RELATED"/>
    <property type="match status" value="1"/>
</dbReference>
<keyword evidence="6 10" id="KW-0560">Oxidoreductase</keyword>
<dbReference type="HOGENOM" id="CLU_001570_2_3_1"/>
<gene>
    <name evidence="12" type="ORF">M407DRAFT_18035</name>
</gene>
<dbReference type="InterPro" id="IPR050364">
    <property type="entry name" value="Cytochrome_P450_fung"/>
</dbReference>
<evidence type="ECO:0000256" key="6">
    <source>
        <dbReference type="ARBA" id="ARBA00023002"/>
    </source>
</evidence>
<keyword evidence="4 9" id="KW-0349">Heme</keyword>
<dbReference type="GO" id="GO:0005506">
    <property type="term" value="F:iron ion binding"/>
    <property type="evidence" value="ECO:0007669"/>
    <property type="project" value="InterPro"/>
</dbReference>
<evidence type="ECO:0000256" key="8">
    <source>
        <dbReference type="ARBA" id="ARBA00023033"/>
    </source>
</evidence>
<sequence length="507" mass="57872">MSTFLSTNFVSLGASTLLLLLVLRKYLQSNAHPPYPPGPRAFPLIGNILDMPTERFVLTYSKLGEKHGPITWLIVPGRTIIVLNTYQAMYEILEKRGSKYMDRPRAAMIQDLVGMDFITALRQGDPIWRLHRKFLRPALSLDTIKRNYSDLFIAGAHQFLESLVRKPETFRASLKRSLGETISDLTYGAHKDDKGNDYVVKQEELLVYSTLASAGYLVDLFPLLKHVPNWFPGAQFKRDAKSWRQHMTDLRNLMIEGVQKRMEANEGRSCYVVAMLEELQKLKDETGADMSEDIQAVYDSGFSFYQAAADTTEIALKNFLLAMTLFPEVQARARQDINRVVGSRRFPDFGDQGDMPYIHAVLLESLRWNPPAPFIVPHASREDDTYNGYFIPKGTMVIPNVWQISRDPAVYENPSTFNPDRFINNPKILDPRDFIFGFGRRACPGSHLAYQMMWIFVVSTLWGFELERPEGEPPLDSDIDRFDFGFLSTPTRSDATLSQERMLLAIS</sequence>
<comment type="pathway">
    <text evidence="2">Secondary metabolite biosynthesis.</text>
</comment>
<dbReference type="PROSITE" id="PS00086">
    <property type="entry name" value="CYTOCHROME_P450"/>
    <property type="match status" value="1"/>
</dbReference>
<evidence type="ECO:0000313" key="13">
    <source>
        <dbReference type="Proteomes" id="UP000054248"/>
    </source>
</evidence>
<dbReference type="EMBL" id="KN822950">
    <property type="protein sequence ID" value="KIO33176.1"/>
    <property type="molecule type" value="Genomic_DNA"/>
</dbReference>
<protein>
    <recommendedName>
        <fullName evidence="14">Cytochrome P450</fullName>
    </recommendedName>
</protein>
<dbReference type="PRINTS" id="PR00463">
    <property type="entry name" value="EP450I"/>
</dbReference>
<evidence type="ECO:0000256" key="7">
    <source>
        <dbReference type="ARBA" id="ARBA00023004"/>
    </source>
</evidence>
<evidence type="ECO:0000256" key="10">
    <source>
        <dbReference type="RuleBase" id="RU000461"/>
    </source>
</evidence>
<dbReference type="CDD" id="cd11065">
    <property type="entry name" value="CYP64-like"/>
    <property type="match status" value="1"/>
</dbReference>
<dbReference type="SUPFAM" id="SSF48264">
    <property type="entry name" value="Cytochrome P450"/>
    <property type="match status" value="1"/>
</dbReference>
<dbReference type="OrthoDB" id="2789670at2759"/>
<dbReference type="Gene3D" id="1.10.630.10">
    <property type="entry name" value="Cytochrome P450"/>
    <property type="match status" value="1"/>
</dbReference>
<dbReference type="InterPro" id="IPR036396">
    <property type="entry name" value="Cyt_P450_sf"/>
</dbReference>
<evidence type="ECO:0000256" key="11">
    <source>
        <dbReference type="SAM" id="SignalP"/>
    </source>
</evidence>
<dbReference type="AlphaFoldDB" id="A0A0C3QUR1"/>
<evidence type="ECO:0000256" key="5">
    <source>
        <dbReference type="ARBA" id="ARBA00022723"/>
    </source>
</evidence>
<keyword evidence="8 10" id="KW-0503">Monooxygenase</keyword>
<reference evidence="13" key="2">
    <citation type="submission" date="2015-01" db="EMBL/GenBank/DDBJ databases">
        <title>Evolutionary Origins and Diversification of the Mycorrhizal Mutualists.</title>
        <authorList>
            <consortium name="DOE Joint Genome Institute"/>
            <consortium name="Mycorrhizal Genomics Consortium"/>
            <person name="Kohler A."/>
            <person name="Kuo A."/>
            <person name="Nagy L.G."/>
            <person name="Floudas D."/>
            <person name="Copeland A."/>
            <person name="Barry K.W."/>
            <person name="Cichocki N."/>
            <person name="Veneault-Fourrey C."/>
            <person name="LaButti K."/>
            <person name="Lindquist E.A."/>
            <person name="Lipzen A."/>
            <person name="Lundell T."/>
            <person name="Morin E."/>
            <person name="Murat C."/>
            <person name="Riley R."/>
            <person name="Ohm R."/>
            <person name="Sun H."/>
            <person name="Tunlid A."/>
            <person name="Henrissat B."/>
            <person name="Grigoriev I.V."/>
            <person name="Hibbett D.S."/>
            <person name="Martin F."/>
        </authorList>
    </citation>
    <scope>NUCLEOTIDE SEQUENCE [LARGE SCALE GENOMIC DNA]</scope>
    <source>
        <strain evidence="13">MUT 4182</strain>
    </source>
</reference>
<evidence type="ECO:0000256" key="4">
    <source>
        <dbReference type="ARBA" id="ARBA00022617"/>
    </source>
</evidence>
<dbReference type="Pfam" id="PF00067">
    <property type="entry name" value="p450"/>
    <property type="match status" value="1"/>
</dbReference>
<dbReference type="STRING" id="1051891.A0A0C3QUR1"/>
<dbReference type="InterPro" id="IPR002401">
    <property type="entry name" value="Cyt_P450_E_grp-I"/>
</dbReference>
<feature type="chain" id="PRO_5002168639" description="Cytochrome P450" evidence="11">
    <location>
        <begin position="32"/>
        <end position="507"/>
    </location>
</feature>
<name>A0A0C3QUR1_9AGAM</name>
<keyword evidence="11" id="KW-0732">Signal</keyword>
<dbReference type="GO" id="GO:0020037">
    <property type="term" value="F:heme binding"/>
    <property type="evidence" value="ECO:0007669"/>
    <property type="project" value="InterPro"/>
</dbReference>
<reference evidence="12 13" key="1">
    <citation type="submission" date="2014-04" db="EMBL/GenBank/DDBJ databases">
        <authorList>
            <consortium name="DOE Joint Genome Institute"/>
            <person name="Kuo A."/>
            <person name="Girlanda M."/>
            <person name="Perotto S."/>
            <person name="Kohler A."/>
            <person name="Nagy L.G."/>
            <person name="Floudas D."/>
            <person name="Copeland A."/>
            <person name="Barry K.W."/>
            <person name="Cichocki N."/>
            <person name="Veneault-Fourrey C."/>
            <person name="LaButti K."/>
            <person name="Lindquist E.A."/>
            <person name="Lipzen A."/>
            <person name="Lundell T."/>
            <person name="Morin E."/>
            <person name="Murat C."/>
            <person name="Sun H."/>
            <person name="Tunlid A."/>
            <person name="Henrissat B."/>
            <person name="Grigoriev I.V."/>
            <person name="Hibbett D.S."/>
            <person name="Martin F."/>
            <person name="Nordberg H.P."/>
            <person name="Cantor M.N."/>
            <person name="Hua S.X."/>
        </authorList>
    </citation>
    <scope>NUCLEOTIDE SEQUENCE [LARGE SCALE GENOMIC DNA]</scope>
    <source>
        <strain evidence="12 13">MUT 4182</strain>
    </source>
</reference>
<keyword evidence="13" id="KW-1185">Reference proteome</keyword>
<comment type="cofactor">
    <cofactor evidence="1 9">
        <name>heme</name>
        <dbReference type="ChEBI" id="CHEBI:30413"/>
    </cofactor>
</comment>
<keyword evidence="7 9" id="KW-0408">Iron</keyword>
<evidence type="ECO:0008006" key="14">
    <source>
        <dbReference type="Google" id="ProtNLM"/>
    </source>
</evidence>
<evidence type="ECO:0000256" key="1">
    <source>
        <dbReference type="ARBA" id="ARBA00001971"/>
    </source>
</evidence>
<organism evidence="12 13">
    <name type="scientific">Tulasnella calospora MUT 4182</name>
    <dbReference type="NCBI Taxonomy" id="1051891"/>
    <lineage>
        <taxon>Eukaryota</taxon>
        <taxon>Fungi</taxon>
        <taxon>Dikarya</taxon>
        <taxon>Basidiomycota</taxon>
        <taxon>Agaricomycotina</taxon>
        <taxon>Agaricomycetes</taxon>
        <taxon>Cantharellales</taxon>
        <taxon>Tulasnellaceae</taxon>
        <taxon>Tulasnella</taxon>
    </lineage>
</organism>
<dbReference type="GO" id="GO:0016705">
    <property type="term" value="F:oxidoreductase activity, acting on paired donors, with incorporation or reduction of molecular oxygen"/>
    <property type="evidence" value="ECO:0007669"/>
    <property type="project" value="InterPro"/>
</dbReference>
<accession>A0A0C3QUR1</accession>